<sequence>MPAGISILLLARPSYPEAESSRPLALAIFAGVGWSPLAAPFQPDWDVEPVPALESCTGFLNRESALTREPLGADGRGHAHRAIVTAFSAPLAMNMANQLTVGAWLAHPD</sequence>
<dbReference type="EMBL" id="SNYA01000001">
    <property type="protein sequence ID" value="TDP95335.1"/>
    <property type="molecule type" value="Genomic_DNA"/>
</dbReference>
<organism evidence="1 2">
    <name type="scientific">Leucobacter luti</name>
    <dbReference type="NCBI Taxonomy" id="340320"/>
    <lineage>
        <taxon>Bacteria</taxon>
        <taxon>Bacillati</taxon>
        <taxon>Actinomycetota</taxon>
        <taxon>Actinomycetes</taxon>
        <taxon>Micrococcales</taxon>
        <taxon>Microbacteriaceae</taxon>
        <taxon>Leucobacter</taxon>
    </lineage>
</organism>
<comment type="caution">
    <text evidence="1">The sequence shown here is derived from an EMBL/GenBank/DDBJ whole genome shotgun (WGS) entry which is preliminary data.</text>
</comment>
<dbReference type="RefSeq" id="WP_133615344.1">
    <property type="nucleotide sequence ID" value="NZ_SNYA01000001.1"/>
</dbReference>
<dbReference type="Proteomes" id="UP000295601">
    <property type="component" value="Unassembled WGS sequence"/>
</dbReference>
<dbReference type="AlphaFoldDB" id="A0A4R6S8Y3"/>
<reference evidence="1 2" key="1">
    <citation type="submission" date="2019-03" db="EMBL/GenBank/DDBJ databases">
        <title>Genomic analyses of the natural microbiome of Caenorhabditis elegans.</title>
        <authorList>
            <person name="Samuel B."/>
        </authorList>
    </citation>
    <scope>NUCLEOTIDE SEQUENCE [LARGE SCALE GENOMIC DNA]</scope>
    <source>
        <strain evidence="1 2">JUb18</strain>
    </source>
</reference>
<name>A0A4R6S8Y3_9MICO</name>
<proteinExistence type="predicted"/>
<protein>
    <submittedName>
        <fullName evidence="1">Uncharacterized protein</fullName>
    </submittedName>
</protein>
<accession>A0A4R6S8Y3</accession>
<keyword evidence="2" id="KW-1185">Reference proteome</keyword>
<evidence type="ECO:0000313" key="2">
    <source>
        <dbReference type="Proteomes" id="UP000295601"/>
    </source>
</evidence>
<gene>
    <name evidence="1" type="ORF">EDF62_0010</name>
</gene>
<evidence type="ECO:0000313" key="1">
    <source>
        <dbReference type="EMBL" id="TDP95335.1"/>
    </source>
</evidence>